<feature type="transmembrane region" description="Helical" evidence="12">
    <location>
        <begin position="66"/>
        <end position="84"/>
    </location>
</feature>
<evidence type="ECO:0000256" key="3">
    <source>
        <dbReference type="ARBA" id="ARBA00022519"/>
    </source>
</evidence>
<evidence type="ECO:0000256" key="1">
    <source>
        <dbReference type="ARBA" id="ARBA00004651"/>
    </source>
</evidence>
<dbReference type="EMBL" id="BMZI01000005">
    <property type="protein sequence ID" value="GHB25263.1"/>
    <property type="molecule type" value="Genomic_DNA"/>
</dbReference>
<evidence type="ECO:0000256" key="8">
    <source>
        <dbReference type="ARBA" id="ARBA00023136"/>
    </source>
</evidence>
<keyword evidence="2 12" id="KW-1003">Cell membrane</keyword>
<evidence type="ECO:0000256" key="9">
    <source>
        <dbReference type="ARBA" id="ARBA00023303"/>
    </source>
</evidence>
<comment type="function">
    <text evidence="12">Fluoride-specific ion channel. Important for reducing fluoride concentration in the cell, thus reducing its toxicity.</text>
</comment>
<evidence type="ECO:0000256" key="5">
    <source>
        <dbReference type="ARBA" id="ARBA00022989"/>
    </source>
</evidence>
<dbReference type="NCBIfam" id="TIGR00494">
    <property type="entry name" value="crcB"/>
    <property type="match status" value="1"/>
</dbReference>
<evidence type="ECO:0000256" key="7">
    <source>
        <dbReference type="ARBA" id="ARBA00023065"/>
    </source>
</evidence>
<reference evidence="14" key="1">
    <citation type="journal article" date="2019" name="Int. J. Syst. Evol. Microbiol.">
        <title>The Global Catalogue of Microorganisms (GCM) 10K type strain sequencing project: providing services to taxonomists for standard genome sequencing and annotation.</title>
        <authorList>
            <consortium name="The Broad Institute Genomics Platform"/>
            <consortium name="The Broad Institute Genome Sequencing Center for Infectious Disease"/>
            <person name="Wu L."/>
            <person name="Ma J."/>
        </authorList>
    </citation>
    <scope>NUCLEOTIDE SEQUENCE [LARGE SCALE GENOMIC DNA]</scope>
    <source>
        <strain evidence="14">KCTC 32998</strain>
    </source>
</reference>
<keyword evidence="12" id="KW-0813">Transport</keyword>
<gene>
    <name evidence="12 13" type="primary">crcB</name>
    <name evidence="12" type="synonym">fluC</name>
    <name evidence="13" type="ORF">GCM10009038_25450</name>
</gene>
<evidence type="ECO:0000256" key="10">
    <source>
        <dbReference type="ARBA" id="ARBA00035120"/>
    </source>
</evidence>
<dbReference type="Proteomes" id="UP000646745">
    <property type="component" value="Unassembled WGS sequence"/>
</dbReference>
<accession>A0ABQ3E6S4</accession>
<dbReference type="NCBIfam" id="NF010792">
    <property type="entry name" value="PRK14196.1"/>
    <property type="match status" value="1"/>
</dbReference>
<feature type="binding site" evidence="12">
    <location>
        <position position="74"/>
    </location>
    <ligand>
        <name>Na(+)</name>
        <dbReference type="ChEBI" id="CHEBI:29101"/>
        <note>structural</note>
    </ligand>
</feature>
<keyword evidence="5 12" id="KW-1133">Transmembrane helix</keyword>
<comment type="subcellular location">
    <subcellularLocation>
        <location evidence="1 12">Cell membrane</location>
        <topology evidence="1 12">Multi-pass membrane protein</topology>
    </subcellularLocation>
</comment>
<keyword evidence="7 12" id="KW-0406">Ion transport</keyword>
<evidence type="ECO:0000313" key="13">
    <source>
        <dbReference type="EMBL" id="GHB25263.1"/>
    </source>
</evidence>
<evidence type="ECO:0000256" key="6">
    <source>
        <dbReference type="ARBA" id="ARBA00023053"/>
    </source>
</evidence>
<keyword evidence="14" id="KW-1185">Reference proteome</keyword>
<evidence type="ECO:0000256" key="4">
    <source>
        <dbReference type="ARBA" id="ARBA00022692"/>
    </source>
</evidence>
<dbReference type="RefSeq" id="WP_189445083.1">
    <property type="nucleotide sequence ID" value="NZ_BMZI01000005.1"/>
</dbReference>
<evidence type="ECO:0000256" key="11">
    <source>
        <dbReference type="ARBA" id="ARBA00035585"/>
    </source>
</evidence>
<dbReference type="HAMAP" id="MF_00454">
    <property type="entry name" value="FluC"/>
    <property type="match status" value="1"/>
</dbReference>
<keyword evidence="12" id="KW-0479">Metal-binding</keyword>
<feature type="binding site" evidence="12">
    <location>
        <position position="77"/>
    </location>
    <ligand>
        <name>Na(+)</name>
        <dbReference type="ChEBI" id="CHEBI:29101"/>
        <note>structural</note>
    </ligand>
</feature>
<organism evidence="13 14">
    <name type="scientific">Salinicola rhizosphaerae</name>
    <dbReference type="NCBI Taxonomy" id="1443141"/>
    <lineage>
        <taxon>Bacteria</taxon>
        <taxon>Pseudomonadati</taxon>
        <taxon>Pseudomonadota</taxon>
        <taxon>Gammaproteobacteria</taxon>
        <taxon>Oceanospirillales</taxon>
        <taxon>Halomonadaceae</taxon>
        <taxon>Salinicola</taxon>
    </lineage>
</organism>
<keyword evidence="3" id="KW-0997">Cell inner membrane</keyword>
<proteinExistence type="inferred from homology"/>
<evidence type="ECO:0000256" key="2">
    <source>
        <dbReference type="ARBA" id="ARBA00022475"/>
    </source>
</evidence>
<keyword evidence="8 12" id="KW-0472">Membrane</keyword>
<protein>
    <recommendedName>
        <fullName evidence="12">Fluoride-specific ion channel FluC</fullName>
    </recommendedName>
</protein>
<feature type="transmembrane region" description="Helical" evidence="12">
    <location>
        <begin position="31"/>
        <end position="54"/>
    </location>
</feature>
<evidence type="ECO:0000256" key="12">
    <source>
        <dbReference type="HAMAP-Rule" id="MF_00454"/>
    </source>
</evidence>
<feature type="transmembrane region" description="Helical" evidence="12">
    <location>
        <begin position="96"/>
        <end position="123"/>
    </location>
</feature>
<comment type="catalytic activity">
    <reaction evidence="11">
        <text>fluoride(in) = fluoride(out)</text>
        <dbReference type="Rhea" id="RHEA:76159"/>
        <dbReference type="ChEBI" id="CHEBI:17051"/>
    </reaction>
    <physiologicalReaction direction="left-to-right" evidence="11">
        <dbReference type="Rhea" id="RHEA:76160"/>
    </physiologicalReaction>
</comment>
<comment type="activity regulation">
    <text evidence="12">Na(+) is not transported, but it plays an essential structural role and its presence is essential for fluoride channel function.</text>
</comment>
<sequence length="126" mass="13560">MWIPIVAISAGAAIGANLRWWLGAQYNGYFLHIPPGTLIANLAGAWLIGIALSFFQDSSLSVEWKLFVVTGLLGALTTFSTFSAEMVGAIQSGRWLWALTGTLVHVIGSFAMTMLGIACYGWIRHG</sequence>
<keyword evidence="4 12" id="KW-0812">Transmembrane</keyword>
<keyword evidence="9 12" id="KW-0407">Ion channel</keyword>
<dbReference type="PANTHER" id="PTHR28259:SF1">
    <property type="entry name" value="FLUORIDE EXPORT PROTEIN 1-RELATED"/>
    <property type="match status" value="1"/>
</dbReference>
<evidence type="ECO:0000313" key="14">
    <source>
        <dbReference type="Proteomes" id="UP000646745"/>
    </source>
</evidence>
<comment type="similarity">
    <text evidence="10 12">Belongs to the fluoride channel Fluc/FEX (TC 1.A.43) family.</text>
</comment>
<dbReference type="Pfam" id="PF02537">
    <property type="entry name" value="CRCB"/>
    <property type="match status" value="1"/>
</dbReference>
<comment type="caution">
    <text evidence="13">The sequence shown here is derived from an EMBL/GenBank/DDBJ whole genome shotgun (WGS) entry which is preliminary data.</text>
</comment>
<dbReference type="PANTHER" id="PTHR28259">
    <property type="entry name" value="FLUORIDE EXPORT PROTEIN 1-RELATED"/>
    <property type="match status" value="1"/>
</dbReference>
<keyword evidence="6 12" id="KW-0915">Sodium</keyword>
<dbReference type="InterPro" id="IPR003691">
    <property type="entry name" value="FluC"/>
</dbReference>
<name>A0ABQ3E6S4_9GAMM</name>